<name>A0ABX7SRJ9_9FLAO</name>
<dbReference type="InterPro" id="IPR005901">
    <property type="entry name" value="GLPGLI"/>
</dbReference>
<proteinExistence type="predicted"/>
<gene>
    <name evidence="1" type="ORF">JL193_08855</name>
</gene>
<dbReference type="EMBL" id="CP071795">
    <property type="protein sequence ID" value="QTD36274.1"/>
    <property type="molecule type" value="Genomic_DNA"/>
</dbReference>
<sequence>MLKVIENSKDVFFVLKIKNNESFFYKKEKLNNDFDKGINMTETLSGKGIYYSNINTNEILNQKESFGNKFLISYPKIEWILTQEKKKIGNYICYKATTIKKVENKRGIINKKITAWYTLDIPYKFGPKEFSNLPGLILELQEGRLTFTVDKIKLNLNKKIEINKPTEGKKLSLKKYNETIKKIVLDYRKNR</sequence>
<protein>
    <submittedName>
        <fullName evidence="1">GLPGLI family protein</fullName>
    </submittedName>
</protein>
<organism evidence="1 2">
    <name type="scientific">Polaribacter batillariae</name>
    <dbReference type="NCBI Taxonomy" id="2808900"/>
    <lineage>
        <taxon>Bacteria</taxon>
        <taxon>Pseudomonadati</taxon>
        <taxon>Bacteroidota</taxon>
        <taxon>Flavobacteriia</taxon>
        <taxon>Flavobacteriales</taxon>
        <taxon>Flavobacteriaceae</taxon>
    </lineage>
</organism>
<reference evidence="1 2" key="1">
    <citation type="submission" date="2021-03" db="EMBL/GenBank/DDBJ databases">
        <title>Complete genome of Polaribacter_sp.G4M1.</title>
        <authorList>
            <person name="Jeong S.W."/>
            <person name="Bae J.W."/>
        </authorList>
    </citation>
    <scope>NUCLEOTIDE SEQUENCE [LARGE SCALE GENOMIC DNA]</scope>
    <source>
        <strain evidence="1 2">G4M1</strain>
    </source>
</reference>
<accession>A0ABX7SRJ9</accession>
<keyword evidence="2" id="KW-1185">Reference proteome</keyword>
<evidence type="ECO:0000313" key="2">
    <source>
        <dbReference type="Proteomes" id="UP000663935"/>
    </source>
</evidence>
<dbReference type="NCBIfam" id="TIGR01200">
    <property type="entry name" value="GLPGLI"/>
    <property type="match status" value="1"/>
</dbReference>
<evidence type="ECO:0000313" key="1">
    <source>
        <dbReference type="EMBL" id="QTD36274.1"/>
    </source>
</evidence>
<dbReference type="Proteomes" id="UP000663935">
    <property type="component" value="Chromosome"/>
</dbReference>
<dbReference type="Pfam" id="PF09697">
    <property type="entry name" value="Porph_ging"/>
    <property type="match status" value="2"/>
</dbReference>